<feature type="region of interest" description="Disordered" evidence="1">
    <location>
        <begin position="825"/>
        <end position="844"/>
    </location>
</feature>
<evidence type="ECO:0000256" key="1">
    <source>
        <dbReference type="SAM" id="MobiDB-lite"/>
    </source>
</evidence>
<proteinExistence type="predicted"/>
<organism evidence="4 5">
    <name type="scientific">Penicillium roqueforti (strain FM164)</name>
    <dbReference type="NCBI Taxonomy" id="1365484"/>
    <lineage>
        <taxon>Eukaryota</taxon>
        <taxon>Fungi</taxon>
        <taxon>Dikarya</taxon>
        <taxon>Ascomycota</taxon>
        <taxon>Pezizomycotina</taxon>
        <taxon>Eurotiomycetes</taxon>
        <taxon>Eurotiomycetidae</taxon>
        <taxon>Eurotiales</taxon>
        <taxon>Aspergillaceae</taxon>
        <taxon>Penicillium</taxon>
    </lineage>
</organism>
<dbReference type="EMBL" id="HG792016">
    <property type="protein sequence ID" value="CDM31393.1"/>
    <property type="molecule type" value="Genomic_DNA"/>
</dbReference>
<dbReference type="OMA" id="IVLWCFG"/>
<gene>
    <name evidence="4" type="ORF">PROQFM164_S02g001543</name>
</gene>
<feature type="region of interest" description="Disordered" evidence="1">
    <location>
        <begin position="438"/>
        <end position="468"/>
    </location>
</feature>
<protein>
    <submittedName>
        <fullName evidence="4">Genomic scaffold, ProqFM164S02</fullName>
    </submittedName>
</protein>
<feature type="region of interest" description="Disordered" evidence="1">
    <location>
        <begin position="487"/>
        <end position="538"/>
    </location>
</feature>
<feature type="domain" description="DUF7102" evidence="2">
    <location>
        <begin position="558"/>
        <end position="707"/>
    </location>
</feature>
<feature type="compositionally biased region" description="Low complexity" evidence="1">
    <location>
        <begin position="492"/>
        <end position="504"/>
    </location>
</feature>
<dbReference type="InterPro" id="IPR057559">
    <property type="entry name" value="SAM_6"/>
</dbReference>
<accession>W6Q457</accession>
<sequence>MTSNQPTLLEYARFYNVAEDYTKLCPIDYADETCELPIYVPIIEGLELENPEERLKEIDERFCTDLLMERLETKPEDLELLSGCLQLDSVKGNIWRGILPQVMTSDIKDEPILLTTEDERMIASSEFHAAFAQSPATSSSSSAPVRLVVPSGPDVPVVPVNTRDIFNYYNSGLPQSNIADGFTIPRHVPAACPNITSATSHRDGDAFPPLMGSSGMVPQFVSIETDSIDYDSGAYDRYTHNEADPFDFDSEAHGLSVPNSEHPTESEFSAFDFENAASSPPFVDVSSCNKSQPTFTDVSPNLTKEKGFSVGRVDSQKAQVPRALKGKKGTKAFLEPVADPGIPCEQEGVVAASLSTLHEGKIVSRGCSSSSVTRPANDQIITQLARDSQNANDNNVSFKPPYEQNLSTTATHISSDMDKRESCLAQMELFRMKLGYKSPSTGLRQDPFKPPLPISSVDSKKTPKPLKAVSGDLGSLSLFMRTRGSDGGYITSSNDPSSLSLSGSTRIGEGEFSNDPSQMGDSPPDPNDRPSGLSRSPSPAFAMQEIVTRSAFYPPPRFFLSTTLLTTHPLVVRDMEGWPTNPPKLIYRNYENADSRYQCDAEILLAPDTGLILTTPHELTQRYLPGHGPRDTRFNGIAGINSPFREKIFRLMHRYMLLVILICKPDRADVSRVANASLRRESQSLAEFCDSYEELSTTLLIPIPNHSLYIVLWCFGMGRLRYDLFPAEMMENITDEESDYEVALRDLGINPFAARFILDNIRVRDFSQYPPSFPSHETIVNASADSMAFDVFINMERSRRIREYGSTIGAELMYRVSEVIESMAHSSTENETGEDMYGTQISID</sequence>
<dbReference type="Pfam" id="PF23395">
    <property type="entry name" value="SAM_6"/>
    <property type="match status" value="1"/>
</dbReference>
<name>W6Q457_PENRF</name>
<dbReference type="Pfam" id="PF23394">
    <property type="entry name" value="DUF7102"/>
    <property type="match status" value="1"/>
</dbReference>
<dbReference type="OrthoDB" id="3647246at2759"/>
<evidence type="ECO:0000313" key="4">
    <source>
        <dbReference type="EMBL" id="CDM31393.1"/>
    </source>
</evidence>
<evidence type="ECO:0000259" key="2">
    <source>
        <dbReference type="Pfam" id="PF23394"/>
    </source>
</evidence>
<dbReference type="AlphaFoldDB" id="W6Q457"/>
<evidence type="ECO:0000313" key="5">
    <source>
        <dbReference type="Proteomes" id="UP000030686"/>
    </source>
</evidence>
<feature type="domain" description="SAM-like" evidence="3">
    <location>
        <begin position="735"/>
        <end position="820"/>
    </location>
</feature>
<dbReference type="InterPro" id="IPR055528">
    <property type="entry name" value="DUF7102"/>
</dbReference>
<evidence type="ECO:0000259" key="3">
    <source>
        <dbReference type="Pfam" id="PF23395"/>
    </source>
</evidence>
<dbReference type="Proteomes" id="UP000030686">
    <property type="component" value="Unassembled WGS sequence"/>
</dbReference>
<reference evidence="4" key="1">
    <citation type="journal article" date="2014" name="Nat. Commun.">
        <title>Multiple recent horizontal transfers of a large genomic region in cheese making fungi.</title>
        <authorList>
            <person name="Cheeseman K."/>
            <person name="Ropars J."/>
            <person name="Renault P."/>
            <person name="Dupont J."/>
            <person name="Gouzy J."/>
            <person name="Branca A."/>
            <person name="Abraham A.L."/>
            <person name="Ceppi M."/>
            <person name="Conseiller E."/>
            <person name="Debuchy R."/>
            <person name="Malagnac F."/>
            <person name="Goarin A."/>
            <person name="Silar P."/>
            <person name="Lacoste S."/>
            <person name="Sallet E."/>
            <person name="Bensimon A."/>
            <person name="Giraud T."/>
            <person name="Brygoo Y."/>
        </authorList>
    </citation>
    <scope>NUCLEOTIDE SEQUENCE [LARGE SCALE GENOMIC DNA]</scope>
    <source>
        <strain evidence="4">FM164</strain>
    </source>
</reference>
<keyword evidence="5" id="KW-1185">Reference proteome</keyword>